<keyword evidence="4" id="KW-0762">Sugar transport</keyword>
<organism evidence="10 11">
    <name type="scientific">Vibrio ishigakensis</name>
    <dbReference type="NCBI Taxonomy" id="1481914"/>
    <lineage>
        <taxon>Bacteria</taxon>
        <taxon>Pseudomonadati</taxon>
        <taxon>Pseudomonadota</taxon>
        <taxon>Gammaproteobacteria</taxon>
        <taxon>Vibrionales</taxon>
        <taxon>Vibrionaceae</taxon>
        <taxon>Vibrio</taxon>
    </lineage>
</organism>
<evidence type="ECO:0000256" key="1">
    <source>
        <dbReference type="ARBA" id="ARBA00004651"/>
    </source>
</evidence>
<name>A0A0B8Q6Y9_9VIBR</name>
<dbReference type="InterPro" id="IPR051088">
    <property type="entry name" value="PTS_Sugar-EIIC/EIIB"/>
</dbReference>
<feature type="transmembrane region" description="Helical" evidence="8">
    <location>
        <begin position="171"/>
        <end position="188"/>
    </location>
</feature>
<dbReference type="PANTHER" id="PTHR33989">
    <property type="match status" value="1"/>
</dbReference>
<dbReference type="PANTHER" id="PTHR33989:SF4">
    <property type="entry name" value="PTS SYSTEM N,N'-DIACETYLCHITOBIOSE-SPECIFIC EIIC COMPONENT"/>
    <property type="match status" value="1"/>
</dbReference>
<reference evidence="10 11" key="2">
    <citation type="submission" date="2015-01" db="EMBL/GenBank/DDBJ databases">
        <authorList>
            <consortium name="NBRP consortium"/>
            <person name="Sawabe T."/>
            <person name="Meirelles P."/>
            <person name="Feng G."/>
            <person name="Sayaka M."/>
            <person name="Hattori M."/>
            <person name="Ohkuma M."/>
        </authorList>
    </citation>
    <scope>NUCLEOTIDE SEQUENCE [LARGE SCALE GENOMIC DNA]</scope>
    <source>
        <strain evidence="11">JCM 19241</strain>
    </source>
</reference>
<feature type="transmembrane region" description="Helical" evidence="8">
    <location>
        <begin position="277"/>
        <end position="298"/>
    </location>
</feature>
<keyword evidence="7 8" id="KW-0472">Membrane</keyword>
<proteinExistence type="predicted"/>
<reference evidence="10 11" key="1">
    <citation type="submission" date="2015-01" db="EMBL/GenBank/DDBJ databases">
        <title>Vibrio sp. C94 JCM 19241 whole genome shotgun sequence.</title>
        <authorList>
            <person name="Sawabe T."/>
            <person name="Meirelles P."/>
            <person name="Feng G."/>
            <person name="Sayaka M."/>
            <person name="Hattori M."/>
            <person name="Ohkuma M."/>
        </authorList>
    </citation>
    <scope>NUCLEOTIDE SEQUENCE [LARGE SCALE GENOMIC DNA]</scope>
    <source>
        <strain evidence="11">JCM 19241</strain>
    </source>
</reference>
<evidence type="ECO:0000256" key="2">
    <source>
        <dbReference type="ARBA" id="ARBA00022448"/>
    </source>
</evidence>
<feature type="transmembrane region" description="Helical" evidence="8">
    <location>
        <begin position="70"/>
        <end position="91"/>
    </location>
</feature>
<feature type="domain" description="PTS EIIC type-3" evidence="9">
    <location>
        <begin position="1"/>
        <end position="385"/>
    </location>
</feature>
<evidence type="ECO:0000256" key="8">
    <source>
        <dbReference type="SAM" id="Phobius"/>
    </source>
</evidence>
<evidence type="ECO:0000256" key="7">
    <source>
        <dbReference type="ARBA" id="ARBA00023136"/>
    </source>
</evidence>
<evidence type="ECO:0000313" key="10">
    <source>
        <dbReference type="EMBL" id="GAM75395.1"/>
    </source>
</evidence>
<feature type="transmembrane region" description="Helical" evidence="8">
    <location>
        <begin position="245"/>
        <end position="265"/>
    </location>
</feature>
<evidence type="ECO:0000256" key="5">
    <source>
        <dbReference type="ARBA" id="ARBA00022692"/>
    </source>
</evidence>
<dbReference type="GO" id="GO:0005886">
    <property type="term" value="C:plasma membrane"/>
    <property type="evidence" value="ECO:0007669"/>
    <property type="project" value="UniProtKB-SubCell"/>
</dbReference>
<evidence type="ECO:0000256" key="4">
    <source>
        <dbReference type="ARBA" id="ARBA00022597"/>
    </source>
</evidence>
<keyword evidence="10" id="KW-0808">Transferase</keyword>
<sequence>MPASFFILFTQLALNNMFGLPTFLGKDHSLVTYLTDVSQVLVDGTLNMFALFACFKLASLIAMKEGRDPISTGLVALASFFIITPDFSIAYASSRGLFSAVLIAIIATRFFHALTASDKLKIKMPDQVPPAVAKSFADLLPATITLSTFACVYGLFAIFDTSLPDMITMLIQAPLSNVAGNVWGILTLDVIQNMLWIFGIHGGAVLGGVRSLLFGPMQDDNLRAVAEGASMWDLPHNVTWLSYDLYANIGGAGASLALVIAILIASRRAHYRTVAKIAIIPCIFNICETAVFGLPIILNPLFAIPFVLAPTLMLGFASFMTYIGFVPPWHPRTLDDTCRVRCLHSIGWRMASIRRRYWLSRYRHHGVPTFCSLRQQSSRSRRAHR</sequence>
<dbReference type="InterPro" id="IPR003352">
    <property type="entry name" value="PTS_EIIC"/>
</dbReference>
<feature type="transmembrane region" description="Helical" evidence="8">
    <location>
        <begin position="46"/>
        <end position="63"/>
    </location>
</feature>
<evidence type="ECO:0000259" key="9">
    <source>
        <dbReference type="PROSITE" id="PS51105"/>
    </source>
</evidence>
<accession>A0A0B8Q6Y9</accession>
<dbReference type="GO" id="GO:0009401">
    <property type="term" value="P:phosphoenolpyruvate-dependent sugar phosphotransferase system"/>
    <property type="evidence" value="ECO:0007669"/>
    <property type="project" value="InterPro"/>
</dbReference>
<dbReference type="GO" id="GO:0008982">
    <property type="term" value="F:protein-N(PI)-phosphohistidine-sugar phosphotransferase activity"/>
    <property type="evidence" value="ECO:0007669"/>
    <property type="project" value="InterPro"/>
</dbReference>
<gene>
    <name evidence="10" type="ORF">JCM19241_3307</name>
</gene>
<feature type="transmembrane region" description="Helical" evidence="8">
    <location>
        <begin position="195"/>
        <end position="213"/>
    </location>
</feature>
<evidence type="ECO:0000313" key="11">
    <source>
        <dbReference type="Proteomes" id="UP000031666"/>
    </source>
</evidence>
<protein>
    <submittedName>
        <fullName evidence="10">PTS system</fullName>
        <ecNumber evidence="10">2.7.1.191</ecNumber>
    </submittedName>
</protein>
<dbReference type="STRING" id="1481914.JCM19241_3307"/>
<comment type="caution">
    <text evidence="10">The sequence shown here is derived from an EMBL/GenBank/DDBJ whole genome shotgun (WGS) entry which is preliminary data.</text>
</comment>
<dbReference type="EMBL" id="BBSC01000004">
    <property type="protein sequence ID" value="GAM75395.1"/>
    <property type="molecule type" value="Genomic_DNA"/>
</dbReference>
<dbReference type="InterPro" id="IPR004501">
    <property type="entry name" value="PTS_EIIC_3"/>
</dbReference>
<keyword evidence="5 8" id="KW-0812">Transmembrane</keyword>
<dbReference type="EC" id="2.7.1.191" evidence="10"/>
<evidence type="ECO:0000256" key="6">
    <source>
        <dbReference type="ARBA" id="ARBA00022989"/>
    </source>
</evidence>
<feature type="transmembrane region" description="Helical" evidence="8">
    <location>
        <begin position="97"/>
        <end position="115"/>
    </location>
</feature>
<feature type="transmembrane region" description="Helical" evidence="8">
    <location>
        <begin position="304"/>
        <end position="325"/>
    </location>
</feature>
<dbReference type="Proteomes" id="UP000031666">
    <property type="component" value="Unassembled WGS sequence"/>
</dbReference>
<comment type="subcellular location">
    <subcellularLocation>
        <location evidence="1">Cell membrane</location>
        <topology evidence="1">Multi-pass membrane protein</topology>
    </subcellularLocation>
</comment>
<keyword evidence="2" id="KW-0813">Transport</keyword>
<evidence type="ECO:0000256" key="3">
    <source>
        <dbReference type="ARBA" id="ARBA00022475"/>
    </source>
</evidence>
<keyword evidence="6 8" id="KW-1133">Transmembrane helix</keyword>
<dbReference type="PROSITE" id="PS51105">
    <property type="entry name" value="PTS_EIIC_TYPE_3"/>
    <property type="match status" value="1"/>
</dbReference>
<dbReference type="Pfam" id="PF02378">
    <property type="entry name" value="PTS_EIIC"/>
    <property type="match status" value="1"/>
</dbReference>
<feature type="transmembrane region" description="Helical" evidence="8">
    <location>
        <begin position="136"/>
        <end position="159"/>
    </location>
</feature>
<keyword evidence="3" id="KW-1003">Cell membrane</keyword>
<dbReference type="AlphaFoldDB" id="A0A0B8Q6Y9"/>